<evidence type="ECO:0000313" key="4">
    <source>
        <dbReference type="EMBL" id="GIG39466.1"/>
    </source>
</evidence>
<feature type="compositionally biased region" description="Low complexity" evidence="1">
    <location>
        <begin position="38"/>
        <end position="57"/>
    </location>
</feature>
<evidence type="ECO:0000256" key="2">
    <source>
        <dbReference type="SAM" id="Phobius"/>
    </source>
</evidence>
<dbReference type="InterPro" id="IPR025241">
    <property type="entry name" value="DUF4190"/>
</dbReference>
<keyword evidence="2" id="KW-1133">Transmembrane helix</keyword>
<sequence>MSQPHDRRPAPVYGQEGAYATYPAPADQQPAEQPPAAQPAAGHDQPTGPSSTAGPSPAAGPSPTAAPYPIAAAYPTAGPYPPGVGPYPPVGAPYRPRNDLAVWSLVLGLLGVLGCVFFTGVPAVVIGGRARRAAAAGEADNDGLAIAGIVLGWVATGLGVVVVALMFLIVLLPVVAVGLTVPFLDVAP</sequence>
<evidence type="ECO:0000313" key="5">
    <source>
        <dbReference type="Proteomes" id="UP000614741"/>
    </source>
</evidence>
<proteinExistence type="predicted"/>
<dbReference type="RefSeq" id="WP_203672339.1">
    <property type="nucleotide sequence ID" value="NZ_BONP01000005.1"/>
</dbReference>
<protein>
    <recommendedName>
        <fullName evidence="3">DUF4190 domain-containing protein</fullName>
    </recommendedName>
</protein>
<dbReference type="Pfam" id="PF13828">
    <property type="entry name" value="DUF4190"/>
    <property type="match status" value="1"/>
</dbReference>
<keyword evidence="5" id="KW-1185">Reference proteome</keyword>
<comment type="caution">
    <text evidence="4">The sequence shown here is derived from an EMBL/GenBank/DDBJ whole genome shotgun (WGS) entry which is preliminary data.</text>
</comment>
<evidence type="ECO:0000259" key="3">
    <source>
        <dbReference type="Pfam" id="PF13828"/>
    </source>
</evidence>
<accession>A0ABQ4DJF1</accession>
<feature type="transmembrane region" description="Helical" evidence="2">
    <location>
        <begin position="100"/>
        <end position="125"/>
    </location>
</feature>
<dbReference type="EMBL" id="BONP01000005">
    <property type="protein sequence ID" value="GIG39466.1"/>
    <property type="molecule type" value="Genomic_DNA"/>
</dbReference>
<organism evidence="4 5">
    <name type="scientific">Cellulomonas phragmiteti</name>
    <dbReference type="NCBI Taxonomy" id="478780"/>
    <lineage>
        <taxon>Bacteria</taxon>
        <taxon>Bacillati</taxon>
        <taxon>Actinomycetota</taxon>
        <taxon>Actinomycetes</taxon>
        <taxon>Micrococcales</taxon>
        <taxon>Cellulomonadaceae</taxon>
        <taxon>Cellulomonas</taxon>
    </lineage>
</organism>
<evidence type="ECO:0000256" key="1">
    <source>
        <dbReference type="SAM" id="MobiDB-lite"/>
    </source>
</evidence>
<dbReference type="Proteomes" id="UP000614741">
    <property type="component" value="Unassembled WGS sequence"/>
</dbReference>
<feature type="domain" description="DUF4190" evidence="3">
    <location>
        <begin position="100"/>
        <end position="161"/>
    </location>
</feature>
<gene>
    <name evidence="4" type="ORF">Cph01nite_12280</name>
</gene>
<feature type="transmembrane region" description="Helical" evidence="2">
    <location>
        <begin position="146"/>
        <end position="179"/>
    </location>
</feature>
<name>A0ABQ4DJF1_9CELL</name>
<keyword evidence="2" id="KW-0472">Membrane</keyword>
<reference evidence="4 5" key="1">
    <citation type="submission" date="2021-01" db="EMBL/GenBank/DDBJ databases">
        <title>Whole genome shotgun sequence of Cellulomonas phragmiteti NBRC 110785.</title>
        <authorList>
            <person name="Komaki H."/>
            <person name="Tamura T."/>
        </authorList>
    </citation>
    <scope>NUCLEOTIDE SEQUENCE [LARGE SCALE GENOMIC DNA]</scope>
    <source>
        <strain evidence="4 5">NBRC 110785</strain>
    </source>
</reference>
<keyword evidence="2" id="KW-0812">Transmembrane</keyword>
<feature type="region of interest" description="Disordered" evidence="1">
    <location>
        <begin position="1"/>
        <end position="64"/>
    </location>
</feature>